<evidence type="ECO:0000313" key="2">
    <source>
        <dbReference type="Proteomes" id="UP000366065"/>
    </source>
</evidence>
<dbReference type="EMBL" id="CABPRV010000009">
    <property type="protein sequence ID" value="VVE33067.1"/>
    <property type="molecule type" value="Genomic_DNA"/>
</dbReference>
<name>A0ABY6W6T1_9BURK</name>
<gene>
    <name evidence="1" type="primary">bmaC_3</name>
    <name evidence="1" type="ORF">PCA20602_03760</name>
</gene>
<organism evidence="1 2">
    <name type="scientific">Pandoraea capi</name>
    <dbReference type="NCBI Taxonomy" id="2508286"/>
    <lineage>
        <taxon>Bacteria</taxon>
        <taxon>Pseudomonadati</taxon>
        <taxon>Pseudomonadota</taxon>
        <taxon>Betaproteobacteria</taxon>
        <taxon>Burkholderiales</taxon>
        <taxon>Burkholderiaceae</taxon>
        <taxon>Pandoraea</taxon>
    </lineage>
</organism>
<dbReference type="Proteomes" id="UP000366065">
    <property type="component" value="Unassembled WGS sequence"/>
</dbReference>
<reference evidence="1 2" key="1">
    <citation type="submission" date="2019-08" db="EMBL/GenBank/DDBJ databases">
        <authorList>
            <person name="Peeters C."/>
        </authorList>
    </citation>
    <scope>NUCLEOTIDE SEQUENCE [LARGE SCALE GENOMIC DNA]</scope>
    <source>
        <strain evidence="1 2">LMG 20602</strain>
    </source>
</reference>
<dbReference type="Gene3D" id="2.40.128.130">
    <property type="entry name" value="Autotransporter beta-domain"/>
    <property type="match status" value="1"/>
</dbReference>
<protein>
    <submittedName>
        <fullName evidence="1">Adhesin BmaC autotransporter</fullName>
    </submittedName>
</protein>
<proteinExistence type="predicted"/>
<keyword evidence="2" id="KW-1185">Reference proteome</keyword>
<sequence length="79" mass="8575">MTPYFGVDVIHAFVAGTGVQVGETMFQTGKYGDSMLFSLWVNSVQGDSFSLYGRVSYQKSFGTAGMRGVLVNVGAKYLF</sequence>
<dbReference type="NCBIfam" id="TIGR01414">
    <property type="entry name" value="autotrans_barl"/>
    <property type="match status" value="1"/>
</dbReference>
<evidence type="ECO:0000313" key="1">
    <source>
        <dbReference type="EMBL" id="VVE33067.1"/>
    </source>
</evidence>
<comment type="caution">
    <text evidence="1">The sequence shown here is derived from an EMBL/GenBank/DDBJ whole genome shotgun (WGS) entry which is preliminary data.</text>
</comment>
<accession>A0ABY6W6T1</accession>
<dbReference type="InterPro" id="IPR036709">
    <property type="entry name" value="Autotransporte_beta_dom_sf"/>
</dbReference>
<dbReference type="InterPro" id="IPR006315">
    <property type="entry name" value="OM_autotransptr_brl_dom"/>
</dbReference>